<gene>
    <name evidence="2" type="ORF">EUGRSUZ_C00524</name>
</gene>
<dbReference type="AlphaFoldDB" id="A0A059CKT6"/>
<accession>A0A059CKT6</accession>
<name>A0A059CKT6_EUCGR</name>
<dbReference type="EMBL" id="KK198755">
    <property type="protein sequence ID" value="KCW79083.1"/>
    <property type="molecule type" value="Genomic_DNA"/>
</dbReference>
<protein>
    <recommendedName>
        <fullName evidence="3">BED-type domain-containing protein</fullName>
    </recommendedName>
</protein>
<feature type="compositionally biased region" description="Basic and acidic residues" evidence="1">
    <location>
        <begin position="8"/>
        <end position="19"/>
    </location>
</feature>
<sequence length="70" mass="7882">MASPEENNDVKTLETQPDKRRNKKSIIWEHFTIEIMSPGRIRACCKQCKQSFANGTGSKVISTSQQSPIT</sequence>
<feature type="region of interest" description="Disordered" evidence="1">
    <location>
        <begin position="1"/>
        <end position="23"/>
    </location>
</feature>
<organism evidence="2">
    <name type="scientific">Eucalyptus grandis</name>
    <name type="common">Flooded gum</name>
    <dbReference type="NCBI Taxonomy" id="71139"/>
    <lineage>
        <taxon>Eukaryota</taxon>
        <taxon>Viridiplantae</taxon>
        <taxon>Streptophyta</taxon>
        <taxon>Embryophyta</taxon>
        <taxon>Tracheophyta</taxon>
        <taxon>Spermatophyta</taxon>
        <taxon>Magnoliopsida</taxon>
        <taxon>eudicotyledons</taxon>
        <taxon>Gunneridae</taxon>
        <taxon>Pentapetalae</taxon>
        <taxon>rosids</taxon>
        <taxon>malvids</taxon>
        <taxon>Myrtales</taxon>
        <taxon>Myrtaceae</taxon>
        <taxon>Myrtoideae</taxon>
        <taxon>Eucalypteae</taxon>
        <taxon>Eucalyptus</taxon>
    </lineage>
</organism>
<proteinExistence type="predicted"/>
<reference evidence="2" key="1">
    <citation type="submission" date="2013-07" db="EMBL/GenBank/DDBJ databases">
        <title>The genome of Eucalyptus grandis.</title>
        <authorList>
            <person name="Schmutz J."/>
            <person name="Hayes R."/>
            <person name="Myburg A."/>
            <person name="Tuskan G."/>
            <person name="Grattapaglia D."/>
            <person name="Rokhsar D.S."/>
        </authorList>
    </citation>
    <scope>NUCLEOTIDE SEQUENCE</scope>
    <source>
        <tissue evidence="2">Leaf extractions</tissue>
    </source>
</reference>
<evidence type="ECO:0000256" key="1">
    <source>
        <dbReference type="SAM" id="MobiDB-lite"/>
    </source>
</evidence>
<dbReference type="Gramene" id="KCW79083">
    <property type="protein sequence ID" value="KCW79083"/>
    <property type="gene ID" value="EUGRSUZ_C00524"/>
</dbReference>
<dbReference type="InParanoid" id="A0A059CKT6"/>
<evidence type="ECO:0000313" key="2">
    <source>
        <dbReference type="EMBL" id="KCW79083.1"/>
    </source>
</evidence>
<evidence type="ECO:0008006" key="3">
    <source>
        <dbReference type="Google" id="ProtNLM"/>
    </source>
</evidence>